<dbReference type="PANTHER" id="PTHR35175:SF2">
    <property type="entry name" value="DUF1289 DOMAIN-CONTAINING PROTEIN"/>
    <property type="match status" value="1"/>
</dbReference>
<dbReference type="AlphaFoldDB" id="A0A857C294"/>
<reference evidence="1 2" key="1">
    <citation type="submission" date="2019-12" db="EMBL/GenBank/DDBJ databases">
        <title>The genome of Stappia indica PHM037.</title>
        <authorList>
            <person name="Kacar D."/>
            <person name="Galan B."/>
            <person name="Canedo L."/>
            <person name="Rodriguez P."/>
            <person name="de la Calle F."/>
            <person name="Garcia J.L."/>
        </authorList>
    </citation>
    <scope>NUCLEOTIDE SEQUENCE [LARGE SCALE GENOMIC DNA]</scope>
    <source>
        <strain evidence="1 2">PHM037</strain>
    </source>
</reference>
<dbReference type="Proteomes" id="UP000435648">
    <property type="component" value="Chromosome"/>
</dbReference>
<evidence type="ECO:0000313" key="1">
    <source>
        <dbReference type="EMBL" id="QGZ33033.1"/>
    </source>
</evidence>
<organism evidence="1 2">
    <name type="scientific">Stappia indica</name>
    <dbReference type="NCBI Taxonomy" id="538381"/>
    <lineage>
        <taxon>Bacteria</taxon>
        <taxon>Pseudomonadati</taxon>
        <taxon>Pseudomonadota</taxon>
        <taxon>Alphaproteobacteria</taxon>
        <taxon>Hyphomicrobiales</taxon>
        <taxon>Stappiaceae</taxon>
        <taxon>Stappia</taxon>
    </lineage>
</organism>
<proteinExistence type="predicted"/>
<gene>
    <name evidence="1" type="ORF">GH266_00025</name>
</gene>
<dbReference type="RefSeq" id="WP_158192071.1">
    <property type="nucleotide sequence ID" value="NZ_CP046908.1"/>
</dbReference>
<dbReference type="InterPro" id="IPR010710">
    <property type="entry name" value="DUF1289"/>
</dbReference>
<name>A0A857C294_9HYPH</name>
<protein>
    <submittedName>
        <fullName evidence="1">DUF1289 domain-containing protein</fullName>
    </submittedName>
</protein>
<dbReference type="KEGG" id="siw:GH266_00025"/>
<dbReference type="PANTHER" id="PTHR35175">
    <property type="entry name" value="DUF1289 DOMAIN-CONTAINING PROTEIN"/>
    <property type="match status" value="1"/>
</dbReference>
<dbReference type="Pfam" id="PF06945">
    <property type="entry name" value="DUF1289"/>
    <property type="match status" value="1"/>
</dbReference>
<evidence type="ECO:0000313" key="2">
    <source>
        <dbReference type="Proteomes" id="UP000435648"/>
    </source>
</evidence>
<dbReference type="EMBL" id="CP046908">
    <property type="protein sequence ID" value="QGZ33033.1"/>
    <property type="molecule type" value="Genomic_DNA"/>
</dbReference>
<dbReference type="OrthoDB" id="9811423at2"/>
<sequence>MTGSDSPCIRLCRIDPATGLCVGCRRTLDEIAGWAGFSDDHRRAINASLPERTTSTAEAS</sequence>
<accession>A0A857C294</accession>